<accession>A0A0G2HMM6</accession>
<evidence type="ECO:0000313" key="2">
    <source>
        <dbReference type="EMBL" id="KKZ13245.1"/>
    </source>
</evidence>
<reference evidence="2 3" key="1">
    <citation type="submission" date="2015-01" db="EMBL/GenBank/DDBJ databases">
        <title>Lifestyle Evolution in Cyanobacterial Symbionts of Sponges.</title>
        <authorList>
            <person name="Burgsdorf I."/>
            <person name="Slaby B.M."/>
            <person name="Handley K.M."/>
            <person name="Haber M."/>
            <person name="Blom J."/>
            <person name="Marshall C.W."/>
            <person name="Gilbert J.A."/>
            <person name="Hentschel U."/>
            <person name="Steindler L."/>
        </authorList>
    </citation>
    <scope>NUCLEOTIDE SEQUENCE [LARGE SCALE GENOMIC DNA]</scope>
    <source>
        <strain evidence="2">SP3</strain>
    </source>
</reference>
<dbReference type="Proteomes" id="UP000035067">
    <property type="component" value="Unassembled WGS sequence"/>
</dbReference>
<comment type="caution">
    <text evidence="2">The sequence shown here is derived from an EMBL/GenBank/DDBJ whole genome shotgun (WGS) entry which is preliminary data.</text>
</comment>
<dbReference type="InterPro" id="IPR056104">
    <property type="entry name" value="DUF7687"/>
</dbReference>
<feature type="domain" description="DUF7687" evidence="1">
    <location>
        <begin position="27"/>
        <end position="66"/>
    </location>
</feature>
<dbReference type="AlphaFoldDB" id="A0A0G2HMM6"/>
<evidence type="ECO:0000313" key="3">
    <source>
        <dbReference type="Proteomes" id="UP000035067"/>
    </source>
</evidence>
<proteinExistence type="predicted"/>
<evidence type="ECO:0000259" key="1">
    <source>
        <dbReference type="Pfam" id="PF24736"/>
    </source>
</evidence>
<gene>
    <name evidence="2" type="ORF">TE42_01095</name>
</gene>
<dbReference type="Pfam" id="PF24736">
    <property type="entry name" value="DUF7687"/>
    <property type="match status" value="1"/>
</dbReference>
<sequence>MNVTRRACLTTMILEDRQQLPAPMLLSDGKSYLCRIFDMLHMGYVDVDKVLLGREVVEEMPRIVSERVTTDWLRSH</sequence>
<name>A0A0G2HMM6_9SYNE</name>
<organism evidence="2 3">
    <name type="scientific">Candidatus Synechococcus spongiarum SP3</name>
    <dbReference type="NCBI Taxonomy" id="1604020"/>
    <lineage>
        <taxon>Bacteria</taxon>
        <taxon>Bacillati</taxon>
        <taxon>Cyanobacteriota</taxon>
        <taxon>Cyanophyceae</taxon>
        <taxon>Synechococcales</taxon>
        <taxon>Synechococcaceae</taxon>
        <taxon>Synechococcus</taxon>
    </lineage>
</organism>
<dbReference type="PATRIC" id="fig|1604020.3.peg.1065"/>
<protein>
    <recommendedName>
        <fullName evidence="1">DUF7687 domain-containing protein</fullName>
    </recommendedName>
</protein>
<dbReference type="EMBL" id="JXQG01000003">
    <property type="protein sequence ID" value="KKZ13245.1"/>
    <property type="molecule type" value="Genomic_DNA"/>
</dbReference>